<dbReference type="InterPro" id="IPR000225">
    <property type="entry name" value="Armadillo"/>
</dbReference>
<dbReference type="AlphaFoldDB" id="A0A830H7S7"/>
<dbReference type="SMART" id="SM00185">
    <property type="entry name" value="ARM"/>
    <property type="match status" value="6"/>
</dbReference>
<evidence type="ECO:0000256" key="2">
    <source>
        <dbReference type="PROSITE-ProRule" id="PRU00259"/>
    </source>
</evidence>
<dbReference type="InterPro" id="IPR016024">
    <property type="entry name" value="ARM-type_fold"/>
</dbReference>
<evidence type="ECO:0000313" key="4">
    <source>
        <dbReference type="EMBL" id="GHP02622.1"/>
    </source>
</evidence>
<evidence type="ECO:0000256" key="1">
    <source>
        <dbReference type="ARBA" id="ARBA00022786"/>
    </source>
</evidence>
<accession>A0A830H7S7</accession>
<keyword evidence="5" id="KW-1185">Reference proteome</keyword>
<feature type="compositionally biased region" description="Basic residues" evidence="3">
    <location>
        <begin position="67"/>
        <end position="76"/>
    </location>
</feature>
<feature type="compositionally biased region" description="Low complexity" evidence="3">
    <location>
        <begin position="77"/>
        <end position="92"/>
    </location>
</feature>
<dbReference type="SUPFAM" id="SSF48371">
    <property type="entry name" value="ARM repeat"/>
    <property type="match status" value="1"/>
</dbReference>
<organism evidence="4 5">
    <name type="scientific">Pycnococcus provasolii</name>
    <dbReference type="NCBI Taxonomy" id="41880"/>
    <lineage>
        <taxon>Eukaryota</taxon>
        <taxon>Viridiplantae</taxon>
        <taxon>Chlorophyta</taxon>
        <taxon>Pseudoscourfieldiophyceae</taxon>
        <taxon>Pseudoscourfieldiales</taxon>
        <taxon>Pycnococcaceae</taxon>
        <taxon>Pycnococcus</taxon>
    </lineage>
</organism>
<dbReference type="PANTHER" id="PTHR23315">
    <property type="entry name" value="U BOX DOMAIN-CONTAINING"/>
    <property type="match status" value="1"/>
</dbReference>
<reference evidence="4" key="1">
    <citation type="submission" date="2020-10" db="EMBL/GenBank/DDBJ databases">
        <title>Unveiling of a novel bifunctional photoreceptor, Dualchrome1, isolated from a cosmopolitan green alga.</title>
        <authorList>
            <person name="Suzuki S."/>
            <person name="Kawachi M."/>
        </authorList>
    </citation>
    <scope>NUCLEOTIDE SEQUENCE</scope>
    <source>
        <strain evidence="4">NIES 2893</strain>
    </source>
</reference>
<gene>
    <name evidence="4" type="ORF">PPROV_000137800</name>
</gene>
<dbReference type="Proteomes" id="UP000660262">
    <property type="component" value="Unassembled WGS sequence"/>
</dbReference>
<evidence type="ECO:0008006" key="6">
    <source>
        <dbReference type="Google" id="ProtNLM"/>
    </source>
</evidence>
<keyword evidence="1" id="KW-0833">Ubl conjugation pathway</keyword>
<dbReference type="PANTHER" id="PTHR23315:SF7">
    <property type="entry name" value="U-BOX DOMAIN-CONTAINING PROTEIN 4"/>
    <property type="match status" value="1"/>
</dbReference>
<dbReference type="EMBL" id="BNJQ01000003">
    <property type="protein sequence ID" value="GHP02622.1"/>
    <property type="molecule type" value="Genomic_DNA"/>
</dbReference>
<protein>
    <recommendedName>
        <fullName evidence="6">Armadillo repeat-containing domain-containing protein</fullName>
    </recommendedName>
</protein>
<dbReference type="Gene3D" id="1.25.10.10">
    <property type="entry name" value="Leucine-rich Repeat Variant"/>
    <property type="match status" value="3"/>
</dbReference>
<dbReference type="PROSITE" id="PS50176">
    <property type="entry name" value="ARM_REPEAT"/>
    <property type="match status" value="1"/>
</dbReference>
<evidence type="ECO:0000256" key="3">
    <source>
        <dbReference type="SAM" id="MobiDB-lite"/>
    </source>
</evidence>
<dbReference type="OrthoDB" id="7537227at2759"/>
<feature type="region of interest" description="Disordered" evidence="3">
    <location>
        <begin position="45"/>
        <end position="92"/>
    </location>
</feature>
<comment type="caution">
    <text evidence="4">The sequence shown here is derived from an EMBL/GenBank/DDBJ whole genome shotgun (WGS) entry which is preliminary data.</text>
</comment>
<feature type="compositionally biased region" description="Polar residues" evidence="3">
    <location>
        <begin position="47"/>
        <end position="61"/>
    </location>
</feature>
<evidence type="ECO:0000313" key="5">
    <source>
        <dbReference type="Proteomes" id="UP000660262"/>
    </source>
</evidence>
<feature type="repeat" description="ARM" evidence="2">
    <location>
        <begin position="437"/>
        <end position="477"/>
    </location>
</feature>
<name>A0A830H7S7_9CHLO</name>
<dbReference type="Pfam" id="PF00514">
    <property type="entry name" value="Arm"/>
    <property type="match status" value="2"/>
</dbReference>
<sequence>MILAPACLPHSLSSSKSGGCCTWFCSVRPFAVATSSLTAWLQRGPHASSSSLQQTQKTNRQTQDRRGKSKNQHHHNPSSSPSKQSIQSTPSTVRQLVNSLLRSDGTQHQLAHAARAINAATKKTQHDRDAVVRAGALKPLVQLLRTHRCAGGSGKNEAAAALARLAGNGYADAVAAAGALKPLVQQLSSGDVMEKSNAALAIANVASCQSNASLHKDRILEIGALNPLVDLLHAGHRHGSANAAVALANLVRGSQSRRDAVINARGALEKLCDMACDTDCDARMQMQASRALSYMLMGGSEALLDALLADGTLSKLVSRLHDTAGRGREYVVDCMSTLKSDRQRDAAFAAGAMDALVALLRGGSVDCKTRVVRALSQLSYGDNAARVEAIMDTGALDDLVAMLHDAESNLNQGRMHASHLIAEMAYNGGADAVVEAGAVAPLVSLLSDHTSRGMAALALANIARSRHQRDAIVAADGVVPLERLAAASPPAAEGAANDDLHASLAQKQAQKALTFLAD</sequence>
<dbReference type="InterPro" id="IPR011989">
    <property type="entry name" value="ARM-like"/>
</dbReference>
<proteinExistence type="predicted"/>